<dbReference type="GO" id="GO:0003700">
    <property type="term" value="F:DNA-binding transcription factor activity"/>
    <property type="evidence" value="ECO:0007669"/>
    <property type="project" value="InterPro"/>
</dbReference>
<keyword evidence="2 5" id="KW-0238">DNA-binding</keyword>
<evidence type="ECO:0000313" key="6">
    <source>
        <dbReference type="Proteomes" id="UP000295680"/>
    </source>
</evidence>
<dbReference type="AlphaFoldDB" id="A0A4V6NNS0"/>
<protein>
    <submittedName>
        <fullName evidence="5">AraC-like DNA-binding protein</fullName>
    </submittedName>
</protein>
<name>A0A4V6NNS0_9PSEU</name>
<dbReference type="InterPro" id="IPR009057">
    <property type="entry name" value="Homeodomain-like_sf"/>
</dbReference>
<dbReference type="PANTHER" id="PTHR46796">
    <property type="entry name" value="HTH-TYPE TRANSCRIPTIONAL ACTIVATOR RHAS-RELATED"/>
    <property type="match status" value="1"/>
</dbReference>
<feature type="domain" description="HTH araC/xylS-type" evidence="4">
    <location>
        <begin position="216"/>
        <end position="317"/>
    </location>
</feature>
<dbReference type="RefSeq" id="WP_132123497.1">
    <property type="nucleotide sequence ID" value="NZ_SLWS01000010.1"/>
</dbReference>
<dbReference type="SUPFAM" id="SSF46689">
    <property type="entry name" value="Homeodomain-like"/>
    <property type="match status" value="2"/>
</dbReference>
<dbReference type="SMART" id="SM00342">
    <property type="entry name" value="HTH_ARAC"/>
    <property type="match status" value="1"/>
</dbReference>
<evidence type="ECO:0000256" key="3">
    <source>
        <dbReference type="ARBA" id="ARBA00023163"/>
    </source>
</evidence>
<dbReference type="Gene3D" id="1.10.10.60">
    <property type="entry name" value="Homeodomain-like"/>
    <property type="match status" value="1"/>
</dbReference>
<keyword evidence="1" id="KW-0805">Transcription regulation</keyword>
<dbReference type="OrthoDB" id="5464689at2"/>
<dbReference type="Pfam" id="PF12833">
    <property type="entry name" value="HTH_18"/>
    <property type="match status" value="1"/>
</dbReference>
<dbReference type="Proteomes" id="UP000295680">
    <property type="component" value="Unassembled WGS sequence"/>
</dbReference>
<dbReference type="PROSITE" id="PS01124">
    <property type="entry name" value="HTH_ARAC_FAMILY_2"/>
    <property type="match status" value="1"/>
</dbReference>
<dbReference type="EMBL" id="SLWS01000010">
    <property type="protein sequence ID" value="TCO53520.1"/>
    <property type="molecule type" value="Genomic_DNA"/>
</dbReference>
<dbReference type="PANTHER" id="PTHR46796:SF12">
    <property type="entry name" value="HTH-TYPE DNA-BINDING TRANSCRIPTIONAL ACTIVATOR EUTR"/>
    <property type="match status" value="1"/>
</dbReference>
<gene>
    <name evidence="5" type="ORF">EV192_110109</name>
</gene>
<sequence length="320" mass="34647">MKTVFESSDLDEVQEFISAGYASVRFRASRQGRHCFRLTRHPLGPISLELTDCSFEMGYVAHSLGRVGVAWVDTGAWLTSEGVGGAAASHGPGDVFVLGQPGHGFAGRVTNLRCGYVSVEPSLLSKVAATAPGRTEQPVRLTGYRPVSPAAGQHLMRTIAFLRDHVLTDPAIRDAPLVASTAPQLLAATVLTAFPNTALTEPTIEDRHDAHSATLRRAMRFIDDHPASEIGVADIAAAVHVTVRAVQYAFHRQGTTPMAYVRRVRLDRAHRDLLAADPTTGVTVTQIAARWGFFHAGRFAGYYRDAYGRPPTQTLLRDAP</sequence>
<accession>A0A4V6NNS0</accession>
<reference evidence="5 6" key="1">
    <citation type="submission" date="2019-03" db="EMBL/GenBank/DDBJ databases">
        <title>Genomic Encyclopedia of Type Strains, Phase IV (KMG-IV): sequencing the most valuable type-strain genomes for metagenomic binning, comparative biology and taxonomic classification.</title>
        <authorList>
            <person name="Goeker M."/>
        </authorList>
    </citation>
    <scope>NUCLEOTIDE SEQUENCE [LARGE SCALE GENOMIC DNA]</scope>
    <source>
        <strain evidence="5 6">DSM 45934</strain>
    </source>
</reference>
<evidence type="ECO:0000259" key="4">
    <source>
        <dbReference type="PROSITE" id="PS01124"/>
    </source>
</evidence>
<proteinExistence type="predicted"/>
<dbReference type="InterPro" id="IPR050204">
    <property type="entry name" value="AraC_XylS_family_regulators"/>
</dbReference>
<keyword evidence="3" id="KW-0804">Transcription</keyword>
<dbReference type="GO" id="GO:0043565">
    <property type="term" value="F:sequence-specific DNA binding"/>
    <property type="evidence" value="ECO:0007669"/>
    <property type="project" value="InterPro"/>
</dbReference>
<organism evidence="5 6">
    <name type="scientific">Actinocrispum wychmicini</name>
    <dbReference type="NCBI Taxonomy" id="1213861"/>
    <lineage>
        <taxon>Bacteria</taxon>
        <taxon>Bacillati</taxon>
        <taxon>Actinomycetota</taxon>
        <taxon>Actinomycetes</taxon>
        <taxon>Pseudonocardiales</taxon>
        <taxon>Pseudonocardiaceae</taxon>
        <taxon>Actinocrispum</taxon>
    </lineage>
</organism>
<dbReference type="InterPro" id="IPR018060">
    <property type="entry name" value="HTH_AraC"/>
</dbReference>
<keyword evidence="6" id="KW-1185">Reference proteome</keyword>
<evidence type="ECO:0000256" key="2">
    <source>
        <dbReference type="ARBA" id="ARBA00023125"/>
    </source>
</evidence>
<comment type="caution">
    <text evidence="5">The sequence shown here is derived from an EMBL/GenBank/DDBJ whole genome shotgun (WGS) entry which is preliminary data.</text>
</comment>
<evidence type="ECO:0000313" key="5">
    <source>
        <dbReference type="EMBL" id="TCO53520.1"/>
    </source>
</evidence>
<evidence type="ECO:0000256" key="1">
    <source>
        <dbReference type="ARBA" id="ARBA00023015"/>
    </source>
</evidence>